<evidence type="ECO:0000313" key="7">
    <source>
        <dbReference type="EMBL" id="MBW4708803.1"/>
    </source>
</evidence>
<feature type="transmembrane region" description="Helical" evidence="5">
    <location>
        <begin position="275"/>
        <end position="293"/>
    </location>
</feature>
<feature type="domain" description="EamA" evidence="6">
    <location>
        <begin position="158"/>
        <end position="291"/>
    </location>
</feature>
<feature type="transmembrane region" description="Helical" evidence="5">
    <location>
        <begin position="156"/>
        <end position="175"/>
    </location>
</feature>
<dbReference type="InterPro" id="IPR050638">
    <property type="entry name" value="AA-Vitamin_Transporters"/>
</dbReference>
<dbReference type="PANTHER" id="PTHR32322:SF9">
    <property type="entry name" value="AMINO-ACID METABOLITE EFFLUX PUMP-RELATED"/>
    <property type="match status" value="1"/>
</dbReference>
<reference evidence="7" key="1">
    <citation type="submission" date="2021-07" db="EMBL/GenBank/DDBJ databases">
        <title>Roseobacter insulae sp. nov., isolated from a tidal flat.</title>
        <authorList>
            <person name="Park S."/>
            <person name="Yoon J.-H."/>
        </authorList>
    </citation>
    <scope>NUCLEOTIDE SEQUENCE</scope>
    <source>
        <strain evidence="7">YSTF-M11</strain>
    </source>
</reference>
<gene>
    <name evidence="7" type="ORF">KX928_13520</name>
</gene>
<comment type="caution">
    <text evidence="7">The sequence shown here is derived from an EMBL/GenBank/DDBJ whole genome shotgun (WGS) entry which is preliminary data.</text>
</comment>
<name>A0A9X1FXN5_9RHOB</name>
<evidence type="ECO:0000256" key="5">
    <source>
        <dbReference type="SAM" id="Phobius"/>
    </source>
</evidence>
<dbReference type="AlphaFoldDB" id="A0A9X1FXN5"/>
<feature type="transmembrane region" description="Helical" evidence="5">
    <location>
        <begin position="133"/>
        <end position="150"/>
    </location>
</feature>
<evidence type="ECO:0000313" key="8">
    <source>
        <dbReference type="Proteomes" id="UP001138661"/>
    </source>
</evidence>
<keyword evidence="4 5" id="KW-0472">Membrane</keyword>
<feature type="transmembrane region" description="Helical" evidence="5">
    <location>
        <begin position="103"/>
        <end position="121"/>
    </location>
</feature>
<feature type="transmembrane region" description="Helical" evidence="5">
    <location>
        <begin position="187"/>
        <end position="207"/>
    </location>
</feature>
<dbReference type="Proteomes" id="UP001138661">
    <property type="component" value="Unassembled WGS sequence"/>
</dbReference>
<feature type="transmembrane region" description="Helical" evidence="5">
    <location>
        <begin position="12"/>
        <end position="33"/>
    </location>
</feature>
<evidence type="ECO:0000256" key="3">
    <source>
        <dbReference type="ARBA" id="ARBA00022989"/>
    </source>
</evidence>
<evidence type="ECO:0000256" key="1">
    <source>
        <dbReference type="ARBA" id="ARBA00004141"/>
    </source>
</evidence>
<evidence type="ECO:0000256" key="2">
    <source>
        <dbReference type="ARBA" id="ARBA00022692"/>
    </source>
</evidence>
<sequence length="308" mass="32791">MTPQKTLSGKAWSALLLLAMIWGASFLSIRIALDEIGPVTSVAHRTFWAMLVLWIVVIALRLPVPKEPRIWMAFLIMGLLNNVIPFGLMAWGQLHIETGLTSILNAATAVFGVLVAALFFADEKLTVRKTVGVGLGFAGVVTAIGLENLRSFDLRSIAQLAVLGGTVSYALAGAWARQTLSGLAPQVAAAGMLTTASVITVPLAIMLEGPIRFDLQPVTIMAIVYYAVIATAGAYLLYYYVLDLAGSGNLLLVTLLIAPVAILLGALVRNESLNPNAYAGFALLALGLLVVDGRVWHMLRKRKAIAGD</sequence>
<keyword evidence="2 5" id="KW-0812">Transmembrane</keyword>
<dbReference type="RefSeq" id="WP_219503381.1">
    <property type="nucleotide sequence ID" value="NZ_JAHXDN010000003.1"/>
</dbReference>
<feature type="transmembrane region" description="Helical" evidence="5">
    <location>
        <begin position="219"/>
        <end position="238"/>
    </location>
</feature>
<evidence type="ECO:0000259" key="6">
    <source>
        <dbReference type="Pfam" id="PF00892"/>
    </source>
</evidence>
<dbReference type="InterPro" id="IPR000620">
    <property type="entry name" value="EamA_dom"/>
</dbReference>
<proteinExistence type="predicted"/>
<feature type="domain" description="EamA" evidence="6">
    <location>
        <begin position="14"/>
        <end position="142"/>
    </location>
</feature>
<keyword evidence="8" id="KW-1185">Reference proteome</keyword>
<dbReference type="EMBL" id="JAHXDN010000003">
    <property type="protein sequence ID" value="MBW4708803.1"/>
    <property type="molecule type" value="Genomic_DNA"/>
</dbReference>
<evidence type="ECO:0000256" key="4">
    <source>
        <dbReference type="ARBA" id="ARBA00023136"/>
    </source>
</evidence>
<feature type="transmembrane region" description="Helical" evidence="5">
    <location>
        <begin position="71"/>
        <end position="91"/>
    </location>
</feature>
<dbReference type="Pfam" id="PF00892">
    <property type="entry name" value="EamA"/>
    <property type="match status" value="2"/>
</dbReference>
<dbReference type="PANTHER" id="PTHR32322">
    <property type="entry name" value="INNER MEMBRANE TRANSPORTER"/>
    <property type="match status" value="1"/>
</dbReference>
<keyword evidence="3 5" id="KW-1133">Transmembrane helix</keyword>
<accession>A0A9X1FXN5</accession>
<comment type="subcellular location">
    <subcellularLocation>
        <location evidence="1">Membrane</location>
        <topology evidence="1">Multi-pass membrane protein</topology>
    </subcellularLocation>
</comment>
<dbReference type="GO" id="GO:0016020">
    <property type="term" value="C:membrane"/>
    <property type="evidence" value="ECO:0007669"/>
    <property type="project" value="UniProtKB-SubCell"/>
</dbReference>
<feature type="transmembrane region" description="Helical" evidence="5">
    <location>
        <begin position="45"/>
        <end position="64"/>
    </location>
</feature>
<organism evidence="7 8">
    <name type="scientific">Roseobacter insulae</name>
    <dbReference type="NCBI Taxonomy" id="2859783"/>
    <lineage>
        <taxon>Bacteria</taxon>
        <taxon>Pseudomonadati</taxon>
        <taxon>Pseudomonadota</taxon>
        <taxon>Alphaproteobacteria</taxon>
        <taxon>Rhodobacterales</taxon>
        <taxon>Roseobacteraceae</taxon>
        <taxon>Roseobacter</taxon>
    </lineage>
</organism>
<protein>
    <submittedName>
        <fullName evidence="7">DMT family transporter</fullName>
    </submittedName>
</protein>
<feature type="transmembrane region" description="Helical" evidence="5">
    <location>
        <begin position="250"/>
        <end position="269"/>
    </location>
</feature>